<feature type="domain" description="N-acetyltransferase" evidence="1">
    <location>
        <begin position="125"/>
        <end position="272"/>
    </location>
</feature>
<name>A0A0U0Z484_9MYCO</name>
<dbReference type="GO" id="GO:0016747">
    <property type="term" value="F:acyltransferase activity, transferring groups other than amino-acyl groups"/>
    <property type="evidence" value="ECO:0007669"/>
    <property type="project" value="InterPro"/>
</dbReference>
<evidence type="ECO:0000313" key="3">
    <source>
        <dbReference type="Proteomes" id="UP000045782"/>
    </source>
</evidence>
<accession>A0A0U0Z484</accession>
<keyword evidence="2" id="KW-0808">Transferase</keyword>
<evidence type="ECO:0000313" key="2">
    <source>
        <dbReference type="EMBL" id="CPV59536.1"/>
    </source>
</evidence>
<dbReference type="InterPro" id="IPR000182">
    <property type="entry name" value="GNAT_dom"/>
</dbReference>
<dbReference type="CDD" id="cd04301">
    <property type="entry name" value="NAT_SF"/>
    <property type="match status" value="1"/>
</dbReference>
<dbReference type="SUPFAM" id="SSF55729">
    <property type="entry name" value="Acyl-CoA N-acyltransferases (Nat)"/>
    <property type="match status" value="1"/>
</dbReference>
<evidence type="ECO:0000259" key="1">
    <source>
        <dbReference type="PROSITE" id="PS51186"/>
    </source>
</evidence>
<protein>
    <submittedName>
        <fullName evidence="2">Hypothetical acetyltransferase, GNAT family</fullName>
    </submittedName>
</protein>
<dbReference type="AlphaFoldDB" id="A0A0U0Z484"/>
<dbReference type="Pfam" id="PF00583">
    <property type="entry name" value="Acetyltransf_1"/>
    <property type="match status" value="1"/>
</dbReference>
<reference evidence="2 3" key="1">
    <citation type="submission" date="2015-03" db="EMBL/GenBank/DDBJ databases">
        <authorList>
            <person name="Murphy D."/>
        </authorList>
    </citation>
    <scope>NUCLEOTIDE SEQUENCE [LARGE SCALE GENOMIC DNA]</scope>
    <source>
        <strain evidence="2 3">PAP088</strain>
    </source>
</reference>
<dbReference type="PROSITE" id="PS51186">
    <property type="entry name" value="GNAT"/>
    <property type="match status" value="1"/>
</dbReference>
<gene>
    <name evidence="2" type="ORF">ERS075579_03118</name>
</gene>
<sequence>MFCDIDTAARIERAEADTIAAGTARCDDGLVIPLAGGVASYAGPDSPMNKIAGLGFGGVPSESDLADIEREFAARDTPVQAEVASLADPTICELLTARGYLLVSFEDVLGRPLAQAPAPVVPDGITVRHSGTDELAAWLDVVVDGFAAPDGQGVPSHESFPREVLSRAIGALATVEGEQRYVALRDGTVAGGASMRLLDGVAQLNGAATAAPHRRRGIQTALLTTRLHEAAREGADLAVVTTQPGSKSQQNTQRQGFSLLYTRAILVKGLRN</sequence>
<proteinExistence type="predicted"/>
<dbReference type="InterPro" id="IPR016181">
    <property type="entry name" value="Acyl_CoA_acyltransferase"/>
</dbReference>
<dbReference type="EMBL" id="CSWP01000006">
    <property type="protein sequence ID" value="CPV59536.1"/>
    <property type="molecule type" value="Genomic_DNA"/>
</dbReference>
<dbReference type="Gene3D" id="3.40.630.30">
    <property type="match status" value="1"/>
</dbReference>
<dbReference type="Proteomes" id="UP000045782">
    <property type="component" value="Unassembled WGS sequence"/>
</dbReference>
<organism evidence="2 3">
    <name type="scientific">Mycobacteroides abscessus</name>
    <dbReference type="NCBI Taxonomy" id="36809"/>
    <lineage>
        <taxon>Bacteria</taxon>
        <taxon>Bacillati</taxon>
        <taxon>Actinomycetota</taxon>
        <taxon>Actinomycetes</taxon>
        <taxon>Mycobacteriales</taxon>
        <taxon>Mycobacteriaceae</taxon>
        <taxon>Mycobacteroides</taxon>
    </lineage>
</organism>
<dbReference type="RefSeq" id="WP_005066418.1">
    <property type="nucleotide sequence ID" value="NZ_CP014952.1"/>
</dbReference>